<dbReference type="PROSITE" id="PS51257">
    <property type="entry name" value="PROKAR_LIPOPROTEIN"/>
    <property type="match status" value="1"/>
</dbReference>
<gene>
    <name evidence="2" type="ORF">ACFQ2C_10165</name>
</gene>
<reference evidence="3" key="1">
    <citation type="journal article" date="2019" name="Int. J. Syst. Evol. Microbiol.">
        <title>The Global Catalogue of Microorganisms (GCM) 10K type strain sequencing project: providing services to taxonomists for standard genome sequencing and annotation.</title>
        <authorList>
            <consortium name="The Broad Institute Genomics Platform"/>
            <consortium name="The Broad Institute Genome Sequencing Center for Infectious Disease"/>
            <person name="Wu L."/>
            <person name="Ma J."/>
        </authorList>
    </citation>
    <scope>NUCLEOTIDE SEQUENCE [LARGE SCALE GENOMIC DNA]</scope>
    <source>
        <strain evidence="3">CCUG 52468</strain>
    </source>
</reference>
<name>A0ABW3RL93_9SPHI</name>
<dbReference type="InterPro" id="IPR008979">
    <property type="entry name" value="Galactose-bd-like_sf"/>
</dbReference>
<feature type="domain" description="F5/8 type C" evidence="1">
    <location>
        <begin position="168"/>
        <end position="322"/>
    </location>
</feature>
<comment type="caution">
    <text evidence="2">The sequence shown here is derived from an EMBL/GenBank/DDBJ whole genome shotgun (WGS) entry which is preliminary data.</text>
</comment>
<keyword evidence="3" id="KW-1185">Reference proteome</keyword>
<dbReference type="SUPFAM" id="SSF49785">
    <property type="entry name" value="Galactose-binding domain-like"/>
    <property type="match status" value="1"/>
</dbReference>
<dbReference type="Gene3D" id="2.60.40.1740">
    <property type="entry name" value="hypothetical protein (bacova_03559)"/>
    <property type="match status" value="1"/>
</dbReference>
<dbReference type="Proteomes" id="UP001597205">
    <property type="component" value="Unassembled WGS sequence"/>
</dbReference>
<organism evidence="2 3">
    <name type="scientific">Sphingobacterium daejeonense</name>
    <dbReference type="NCBI Taxonomy" id="371142"/>
    <lineage>
        <taxon>Bacteria</taxon>
        <taxon>Pseudomonadati</taxon>
        <taxon>Bacteroidota</taxon>
        <taxon>Sphingobacteriia</taxon>
        <taxon>Sphingobacteriales</taxon>
        <taxon>Sphingobacteriaceae</taxon>
        <taxon>Sphingobacterium</taxon>
    </lineage>
</organism>
<dbReference type="PROSITE" id="PS50022">
    <property type="entry name" value="FA58C_3"/>
    <property type="match status" value="1"/>
</dbReference>
<protein>
    <submittedName>
        <fullName evidence="2">Discoidin domain-containing protein</fullName>
    </submittedName>
</protein>
<dbReference type="InterPro" id="IPR000421">
    <property type="entry name" value="FA58C"/>
</dbReference>
<proteinExistence type="predicted"/>
<sequence>MKFINKSTIVLALSAFAFISCQKEEASYEELTDTKDGVFLSVQKAVNGYQDLQLFPQIAERKDLFSVNYGGLGLPSSDIQVVFEEDKAAMDSVNLARKNRGEEEYLSFPAGSYAIDKNSATIKSGQLSSEFLTLIYNPEKFDLEKKYLLALKASNSQGYQFKNNGSTIFYIAEVVEKSHSKSEWTATASSIQESGEGEGNGIARALIDGNTSTFWHSMWSPSSPPFPHWIQIDFKNEIYVTQIGLTRRQNNSNGFKTFDIEGSKDGKTWVTLLKDQEMDREELESQIFPIQPQYLKQIKITMKENFNNQASTHLAEIDVFGY</sequence>
<dbReference type="Pfam" id="PF08522">
    <property type="entry name" value="BT_3987-like_N"/>
    <property type="match status" value="1"/>
</dbReference>
<dbReference type="EMBL" id="JBHTKY010000013">
    <property type="protein sequence ID" value="MFD1165969.1"/>
    <property type="molecule type" value="Genomic_DNA"/>
</dbReference>
<dbReference type="InterPro" id="IPR013728">
    <property type="entry name" value="BT_3987-like_N"/>
</dbReference>
<evidence type="ECO:0000313" key="3">
    <source>
        <dbReference type="Proteomes" id="UP001597205"/>
    </source>
</evidence>
<dbReference type="RefSeq" id="WP_380896298.1">
    <property type="nucleotide sequence ID" value="NZ_JBHTKY010000013.1"/>
</dbReference>
<dbReference type="Gene3D" id="2.60.120.260">
    <property type="entry name" value="Galactose-binding domain-like"/>
    <property type="match status" value="1"/>
</dbReference>
<accession>A0ABW3RL93</accession>
<evidence type="ECO:0000259" key="1">
    <source>
        <dbReference type="PROSITE" id="PS50022"/>
    </source>
</evidence>
<dbReference type="Pfam" id="PF00754">
    <property type="entry name" value="F5_F8_type_C"/>
    <property type="match status" value="1"/>
</dbReference>
<evidence type="ECO:0000313" key="2">
    <source>
        <dbReference type="EMBL" id="MFD1165969.1"/>
    </source>
</evidence>